<dbReference type="GO" id="GO:0043022">
    <property type="term" value="F:ribosome binding"/>
    <property type="evidence" value="ECO:0007669"/>
    <property type="project" value="TreeGrafter"/>
</dbReference>
<dbReference type="GO" id="GO:0003743">
    <property type="term" value="F:translation initiation factor activity"/>
    <property type="evidence" value="ECO:0007669"/>
    <property type="project" value="UniProtKB-KW"/>
</dbReference>
<dbReference type="Ensembl" id="ENSEBUT00000023620.1">
    <property type="protein sequence ID" value="ENSEBUP00000023044.1"/>
    <property type="gene ID" value="ENSEBUG00000014199.1"/>
</dbReference>
<accession>A0A8C4QZU9</accession>
<dbReference type="InterPro" id="IPR001288">
    <property type="entry name" value="Translation_initiation_fac_3"/>
</dbReference>
<dbReference type="SUPFAM" id="SSF55200">
    <property type="entry name" value="Translation initiation factor IF3, C-terminal domain"/>
    <property type="match status" value="1"/>
</dbReference>
<evidence type="ECO:0000256" key="1">
    <source>
        <dbReference type="ARBA" id="ARBA00005439"/>
    </source>
</evidence>
<dbReference type="PANTHER" id="PTHR10938">
    <property type="entry name" value="TRANSLATION INITIATION FACTOR IF-3"/>
    <property type="match status" value="1"/>
</dbReference>
<dbReference type="GO" id="GO:0032790">
    <property type="term" value="P:ribosome disassembly"/>
    <property type="evidence" value="ECO:0007669"/>
    <property type="project" value="TreeGrafter"/>
</dbReference>
<evidence type="ECO:0000256" key="2">
    <source>
        <dbReference type="ARBA" id="ARBA00022540"/>
    </source>
</evidence>
<reference evidence="6" key="1">
    <citation type="submission" date="2025-08" db="UniProtKB">
        <authorList>
            <consortium name="Ensembl"/>
        </authorList>
    </citation>
    <scope>IDENTIFICATION</scope>
</reference>
<name>A0A8C4QZU9_EPTBU</name>
<dbReference type="PANTHER" id="PTHR10938:SF0">
    <property type="entry name" value="TRANSLATION INITIATION FACTOR IF-3, MITOCHONDRIAL"/>
    <property type="match status" value="1"/>
</dbReference>
<sequence length="210" mass="23741">MSLSPRCINGCISLKYLIFTLKLFKHSPPPPQPPPPPRTQGPLRNKKKNVRDPFTSVGRVIDAPIVELQDTNGKSLGHMSRAEALGRTGKLYLRLVVINERRDPPIYRMMSSQDILAIQMDKRAKDKANPKTGIFCTKELRFTSLTEKSHLGVKQNQVVRWLQKGPCHIRITITRGNKSTSVEDMVCSFHQWFVHKEETQLRGSMVGGIG</sequence>
<dbReference type="Proteomes" id="UP000694388">
    <property type="component" value="Unplaced"/>
</dbReference>
<evidence type="ECO:0000259" key="5">
    <source>
        <dbReference type="Pfam" id="PF05198"/>
    </source>
</evidence>
<dbReference type="GO" id="GO:0005739">
    <property type="term" value="C:mitochondrion"/>
    <property type="evidence" value="ECO:0007669"/>
    <property type="project" value="TreeGrafter"/>
</dbReference>
<dbReference type="GO" id="GO:0070124">
    <property type="term" value="P:mitochondrial translational initiation"/>
    <property type="evidence" value="ECO:0007669"/>
    <property type="project" value="TreeGrafter"/>
</dbReference>
<feature type="region of interest" description="Disordered" evidence="4">
    <location>
        <begin position="27"/>
        <end position="51"/>
    </location>
</feature>
<protein>
    <recommendedName>
        <fullName evidence="5">Translation initiation factor 3 N-terminal domain-containing protein</fullName>
    </recommendedName>
</protein>
<evidence type="ECO:0000256" key="3">
    <source>
        <dbReference type="ARBA" id="ARBA00022917"/>
    </source>
</evidence>
<evidence type="ECO:0000313" key="6">
    <source>
        <dbReference type="Ensembl" id="ENSEBUP00000023044.1"/>
    </source>
</evidence>
<comment type="similarity">
    <text evidence="1">Belongs to the IF-3 family.</text>
</comment>
<keyword evidence="2" id="KW-0396">Initiation factor</keyword>
<reference evidence="6" key="2">
    <citation type="submission" date="2025-09" db="UniProtKB">
        <authorList>
            <consortium name="Ensembl"/>
        </authorList>
    </citation>
    <scope>IDENTIFICATION</scope>
</reference>
<dbReference type="InterPro" id="IPR019814">
    <property type="entry name" value="Translation_initiation_fac_3_N"/>
</dbReference>
<dbReference type="AlphaFoldDB" id="A0A8C4QZU9"/>
<dbReference type="Gene3D" id="3.10.20.80">
    <property type="entry name" value="Translation initiation factor 3 (IF-3), N-terminal domain"/>
    <property type="match status" value="1"/>
</dbReference>
<dbReference type="GeneTree" id="ENSGT00390000014424"/>
<dbReference type="Pfam" id="PF05198">
    <property type="entry name" value="IF3_N"/>
    <property type="match status" value="1"/>
</dbReference>
<proteinExistence type="inferred from homology"/>
<evidence type="ECO:0000256" key="4">
    <source>
        <dbReference type="SAM" id="MobiDB-lite"/>
    </source>
</evidence>
<organism evidence="6 7">
    <name type="scientific">Eptatretus burgeri</name>
    <name type="common">Inshore hagfish</name>
    <dbReference type="NCBI Taxonomy" id="7764"/>
    <lineage>
        <taxon>Eukaryota</taxon>
        <taxon>Metazoa</taxon>
        <taxon>Chordata</taxon>
        <taxon>Craniata</taxon>
        <taxon>Vertebrata</taxon>
        <taxon>Cyclostomata</taxon>
        <taxon>Myxini</taxon>
        <taxon>Myxiniformes</taxon>
        <taxon>Myxinidae</taxon>
        <taxon>Eptatretinae</taxon>
        <taxon>Eptatretus</taxon>
    </lineage>
</organism>
<dbReference type="InterPro" id="IPR036788">
    <property type="entry name" value="T_IF-3_C_sf"/>
</dbReference>
<dbReference type="InterPro" id="IPR036787">
    <property type="entry name" value="T_IF-3_N_sf"/>
</dbReference>
<feature type="compositionally biased region" description="Pro residues" evidence="4">
    <location>
        <begin position="27"/>
        <end position="39"/>
    </location>
</feature>
<keyword evidence="3" id="KW-0648">Protein biosynthesis</keyword>
<dbReference type="SUPFAM" id="SSF54364">
    <property type="entry name" value="Translation initiation factor IF3, N-terminal domain"/>
    <property type="match status" value="1"/>
</dbReference>
<evidence type="ECO:0000313" key="7">
    <source>
        <dbReference type="Proteomes" id="UP000694388"/>
    </source>
</evidence>
<feature type="domain" description="Translation initiation factor 3 N-terminal" evidence="5">
    <location>
        <begin position="58"/>
        <end position="115"/>
    </location>
</feature>
<keyword evidence="7" id="KW-1185">Reference proteome</keyword>